<dbReference type="InParanoid" id="A0A7L4YRY0"/>
<sequence length="202" mass="21335">MTRPDTTDPQSAAPQEFQEAISSLTGVTVRPEVTLEPIRAPQRLAPYSHALGAEVFVDPQAEAAEATGRLVVLHDPDGHEAWDGTLRIVSYISASMEADIAGDPALSDVSWTWLTDALEQAGADYTALGGTVTRTSSTRYGDLAGSESAKEATNDLEMRASWTARTTDLSGHLRAWIDLLASAAGAPPPGVSMISNRTSSPT</sequence>
<evidence type="ECO:0000313" key="2">
    <source>
        <dbReference type="Proteomes" id="UP000463857"/>
    </source>
</evidence>
<reference evidence="1 2" key="1">
    <citation type="journal article" date="2018" name="Int. J. Syst. Evol. Microbiol.">
        <title>Epidermidibacterium keratini gen. nov., sp. nov., a member of the family Sporichthyaceae, isolated from keratin epidermis.</title>
        <authorList>
            <person name="Lee D.G."/>
            <person name="Trujillo M.E."/>
            <person name="Kang S."/>
            <person name="Nam J.J."/>
            <person name="Kim Y.J."/>
        </authorList>
    </citation>
    <scope>NUCLEOTIDE SEQUENCE [LARGE SCALE GENOMIC DNA]</scope>
    <source>
        <strain evidence="1 2">EPI-7</strain>
    </source>
</reference>
<dbReference type="AlphaFoldDB" id="A0A7L4YRY0"/>
<dbReference type="InterPro" id="IPR021555">
    <property type="entry name" value="DUF3000"/>
</dbReference>
<proteinExistence type="predicted"/>
<gene>
    <name evidence="1" type="ORF">EK0264_17960</name>
</gene>
<dbReference type="OrthoDB" id="3210980at2"/>
<dbReference type="Proteomes" id="UP000463857">
    <property type="component" value="Chromosome"/>
</dbReference>
<name>A0A7L4YRY0_9ACTN</name>
<organism evidence="1 2">
    <name type="scientific">Epidermidibacterium keratini</name>
    <dbReference type="NCBI Taxonomy" id="1891644"/>
    <lineage>
        <taxon>Bacteria</taxon>
        <taxon>Bacillati</taxon>
        <taxon>Actinomycetota</taxon>
        <taxon>Actinomycetes</taxon>
        <taxon>Sporichthyales</taxon>
        <taxon>Sporichthyaceae</taxon>
        <taxon>Epidermidibacterium</taxon>
    </lineage>
</organism>
<keyword evidence="2" id="KW-1185">Reference proteome</keyword>
<accession>A0A7L4YRY0</accession>
<dbReference type="RefSeq" id="WP_159547099.1">
    <property type="nucleotide sequence ID" value="NZ_CP047156.1"/>
</dbReference>
<dbReference type="Pfam" id="PF11452">
    <property type="entry name" value="DUF3000"/>
    <property type="match status" value="1"/>
</dbReference>
<evidence type="ECO:0000313" key="1">
    <source>
        <dbReference type="EMBL" id="QHC01975.1"/>
    </source>
</evidence>
<dbReference type="EMBL" id="CP047156">
    <property type="protein sequence ID" value="QHC01975.1"/>
    <property type="molecule type" value="Genomic_DNA"/>
</dbReference>
<dbReference type="KEGG" id="eke:EK0264_17960"/>
<protein>
    <submittedName>
        <fullName evidence="1">DUF3000 family protein</fullName>
    </submittedName>
</protein>